<evidence type="ECO:0000256" key="2">
    <source>
        <dbReference type="ARBA" id="ARBA00004141"/>
    </source>
</evidence>
<keyword evidence="5 9" id="KW-0297">G-protein coupled receptor</keyword>
<dbReference type="Proteomes" id="UP001177744">
    <property type="component" value="Unassembled WGS sequence"/>
</dbReference>
<dbReference type="FunFam" id="1.20.1070.10:FF:000003">
    <property type="entry name" value="Olfactory receptor"/>
    <property type="match status" value="3"/>
</dbReference>
<feature type="transmembrane region" description="Helical" evidence="11">
    <location>
        <begin position="803"/>
        <end position="828"/>
    </location>
</feature>
<dbReference type="Gene3D" id="1.20.1070.10">
    <property type="entry name" value="Rhodopsin 7-helix transmembrane proteins"/>
    <property type="match status" value="3"/>
</dbReference>
<dbReference type="PROSITE" id="PS50262">
    <property type="entry name" value="G_PROTEIN_RECEP_F1_2"/>
    <property type="match status" value="3"/>
</dbReference>
<proteinExistence type="inferred from homology"/>
<keyword evidence="14" id="KW-1185">Reference proteome</keyword>
<accession>A0AA40HR31</accession>
<feature type="transmembrane region" description="Helical" evidence="11">
    <location>
        <begin position="404"/>
        <end position="424"/>
    </location>
</feature>
<keyword evidence="8 9" id="KW-0807">Transducer</keyword>
<dbReference type="InterPro" id="IPR017452">
    <property type="entry name" value="GPCR_Rhodpsn_7TM"/>
</dbReference>
<feature type="transmembrane region" description="Helical" evidence="11">
    <location>
        <begin position="1165"/>
        <end position="1188"/>
    </location>
</feature>
<feature type="domain" description="G-protein coupled receptors family 1 profile" evidence="12">
    <location>
        <begin position="969"/>
        <end position="1218"/>
    </location>
</feature>
<evidence type="ECO:0000313" key="13">
    <source>
        <dbReference type="EMBL" id="KAK1335768.1"/>
    </source>
</evidence>
<comment type="function">
    <text evidence="1">Putative odorant or sperm cell receptor.</text>
</comment>
<name>A0AA40HR31_CNENI</name>
<feature type="transmembrane region" description="Helical" evidence="11">
    <location>
        <begin position="1063"/>
        <end position="1086"/>
    </location>
</feature>
<feature type="transmembrane region" description="Helical" evidence="11">
    <location>
        <begin position="544"/>
        <end position="567"/>
    </location>
</feature>
<dbReference type="InterPro" id="IPR000276">
    <property type="entry name" value="GPCR_Rhodpsn"/>
</dbReference>
<feature type="transmembrane region" description="Helical" evidence="11">
    <location>
        <begin position="503"/>
        <end position="532"/>
    </location>
</feature>
<comment type="caution">
    <text evidence="13">The sequence shown here is derived from an EMBL/GenBank/DDBJ whole genome shotgun (WGS) entry which is preliminary data.</text>
</comment>
<feature type="transmembrane region" description="Helical" evidence="11">
    <location>
        <begin position="579"/>
        <end position="598"/>
    </location>
</feature>
<feature type="transmembrane region" description="Helical" evidence="11">
    <location>
        <begin position="878"/>
        <end position="896"/>
    </location>
</feature>
<dbReference type="SUPFAM" id="SSF81321">
    <property type="entry name" value="Family A G protein-coupled receptor-like"/>
    <property type="match status" value="4"/>
</dbReference>
<feature type="transmembrane region" description="Helical" evidence="11">
    <location>
        <begin position="953"/>
        <end position="976"/>
    </location>
</feature>
<dbReference type="GO" id="GO:0004930">
    <property type="term" value="F:G protein-coupled receptor activity"/>
    <property type="evidence" value="ECO:0007669"/>
    <property type="project" value="UniProtKB-KW"/>
</dbReference>
<feature type="transmembrane region" description="Helical" evidence="11">
    <location>
        <begin position="98"/>
        <end position="120"/>
    </location>
</feature>
<evidence type="ECO:0000256" key="6">
    <source>
        <dbReference type="ARBA" id="ARBA00023136"/>
    </source>
</evidence>
<keyword evidence="4 11" id="KW-1133">Transmembrane helix</keyword>
<evidence type="ECO:0000256" key="4">
    <source>
        <dbReference type="ARBA" id="ARBA00022989"/>
    </source>
</evidence>
<dbReference type="EMBL" id="JAULJE010000013">
    <property type="protein sequence ID" value="KAK1335768.1"/>
    <property type="molecule type" value="Genomic_DNA"/>
</dbReference>
<keyword evidence="7 9" id="KW-0675">Receptor</keyword>
<evidence type="ECO:0000256" key="10">
    <source>
        <dbReference type="SAM" id="MobiDB-lite"/>
    </source>
</evidence>
<feature type="transmembrane region" description="Helical" evidence="11">
    <location>
        <begin position="1125"/>
        <end position="1153"/>
    </location>
</feature>
<feature type="transmembrane region" description="Helical" evidence="11">
    <location>
        <begin position="331"/>
        <end position="354"/>
    </location>
</feature>
<evidence type="ECO:0000259" key="12">
    <source>
        <dbReference type="PROSITE" id="PS50262"/>
    </source>
</evidence>
<gene>
    <name evidence="13" type="ORF">QTO34_003563</name>
</gene>
<dbReference type="GO" id="GO:0004984">
    <property type="term" value="F:olfactory receptor activity"/>
    <property type="evidence" value="ECO:0007669"/>
    <property type="project" value="InterPro"/>
</dbReference>
<dbReference type="AlphaFoldDB" id="A0AA40HR31"/>
<evidence type="ECO:0000313" key="14">
    <source>
        <dbReference type="Proteomes" id="UP001177744"/>
    </source>
</evidence>
<feature type="transmembrane region" description="Helical" evidence="11">
    <location>
        <begin position="1200"/>
        <end position="1220"/>
    </location>
</feature>
<reference evidence="13" key="1">
    <citation type="submission" date="2023-06" db="EMBL/GenBank/DDBJ databases">
        <title>Reference genome for the Northern bat (Eptesicus nilssonii), a most northern bat species.</title>
        <authorList>
            <person name="Laine V.N."/>
            <person name="Pulliainen A.T."/>
            <person name="Lilley T.M."/>
        </authorList>
    </citation>
    <scope>NUCLEOTIDE SEQUENCE</scope>
    <source>
        <strain evidence="13">BLF_Eptnil</strain>
        <tissue evidence="13">Kidney</tissue>
    </source>
</reference>
<dbReference type="Pfam" id="PF13853">
    <property type="entry name" value="7tm_4"/>
    <property type="match status" value="3"/>
</dbReference>
<feature type="transmembrane region" description="Helical" evidence="11">
    <location>
        <begin position="697"/>
        <end position="721"/>
    </location>
</feature>
<feature type="transmembrane region" description="Helical" evidence="11">
    <location>
        <begin position="253"/>
        <end position="272"/>
    </location>
</feature>
<keyword evidence="3 9" id="KW-0812">Transmembrane</keyword>
<dbReference type="CDD" id="cd15415">
    <property type="entry name" value="7tmA_OR5J-like"/>
    <property type="match status" value="1"/>
</dbReference>
<dbReference type="PANTHER" id="PTHR48018">
    <property type="entry name" value="OLFACTORY RECEPTOR"/>
    <property type="match status" value="1"/>
</dbReference>
<dbReference type="PRINTS" id="PR00237">
    <property type="entry name" value="GPCRRHODOPSN"/>
</dbReference>
<evidence type="ECO:0000256" key="11">
    <source>
        <dbReference type="SAM" id="Phobius"/>
    </source>
</evidence>
<feature type="transmembrane region" description="Helical" evidence="11">
    <location>
        <begin position="848"/>
        <end position="866"/>
    </location>
</feature>
<comment type="similarity">
    <text evidence="9">Belongs to the G-protein coupled receptor 1 family.</text>
</comment>
<evidence type="ECO:0000256" key="7">
    <source>
        <dbReference type="ARBA" id="ARBA00023170"/>
    </source>
</evidence>
<dbReference type="GO" id="GO:0016020">
    <property type="term" value="C:membrane"/>
    <property type="evidence" value="ECO:0007669"/>
    <property type="project" value="UniProtKB-SubCell"/>
</dbReference>
<feature type="transmembrane region" description="Helical" evidence="11">
    <location>
        <begin position="436"/>
        <end position="460"/>
    </location>
</feature>
<dbReference type="PROSITE" id="PS00237">
    <property type="entry name" value="G_PROTEIN_RECEP_F1_1"/>
    <property type="match status" value="3"/>
</dbReference>
<feature type="region of interest" description="Disordered" evidence="10">
    <location>
        <begin position="164"/>
        <end position="201"/>
    </location>
</feature>
<organism evidence="13 14">
    <name type="scientific">Cnephaeus nilssonii</name>
    <name type="common">Northern bat</name>
    <name type="synonym">Eptesicus nilssonii</name>
    <dbReference type="NCBI Taxonomy" id="3371016"/>
    <lineage>
        <taxon>Eukaryota</taxon>
        <taxon>Metazoa</taxon>
        <taxon>Chordata</taxon>
        <taxon>Craniata</taxon>
        <taxon>Vertebrata</taxon>
        <taxon>Euteleostomi</taxon>
        <taxon>Mammalia</taxon>
        <taxon>Eutheria</taxon>
        <taxon>Laurasiatheria</taxon>
        <taxon>Chiroptera</taxon>
        <taxon>Yangochiroptera</taxon>
        <taxon>Vespertilionidae</taxon>
        <taxon>Cnephaeus</taxon>
    </lineage>
</organism>
<feature type="transmembrane region" description="Helical" evidence="11">
    <location>
        <begin position="1019"/>
        <end position="1042"/>
    </location>
</feature>
<feature type="domain" description="G-protein coupled receptors family 1 profile" evidence="12">
    <location>
        <begin position="647"/>
        <end position="896"/>
    </location>
</feature>
<evidence type="ECO:0000256" key="9">
    <source>
        <dbReference type="RuleBase" id="RU000688"/>
    </source>
</evidence>
<sequence length="1243" mass="139818">MVGVAGAWLVGVACECSGSFFFVVYITTESFLLSYDVILHQPLVVYIHYDPKGLYSDGPCILLGSAQTRLLWPHVNHYFCDIPPLLKLSCSDVYNNEMLTLTFSGVIAMFTIIIFMFSYVRIIIAIQRIRSTDGSKQSLLHLCLSLDHCDLILWSTEEQLVPPEQDTTELWGEERRPLHPAQTSSAARPQRTAPRDPVKPVPAASGTFMSNKVLLKFIKRDALDKAPQILSRDLLGTNYIQPSSQYSLEQEKISAVFYTLVIPMLNTLIYSLRNKDVKDVAKRLNNDYSQFIPIFLSLTGSKKNEHMADVNFTSVTEFILLGLTDRAELKVFLFVLFLLIYTISLAGNLGMLVLIHITPKLQTPMYHFLSCLSFVDACYSSVFAPKMLLNFFVEQETISFSACVVQYFLFVSLLTTEGFLLAAMAYDRYMAIANPLLYTVAMTKIVCVALVIGSCVGGLINSLTHTVGLMKLSFCGPNVISHFFCDLPPLLKLSCSDTSMNELLLLIFSGIIALLTFLTVMISYFFIVTAILRIRSAAGRHRAFSTCASHLTAVTLFYGSISFSYIQPSSQYSLEQEKVVSVFYTLVIPMLNPLIYSLRNKEQLNTMDGRNNTNVSHFILMGLTDSEEIQLVLFVLFLLIYLTSVLGNAGMIVIIRLDLQLHTPMYFFLSHLSFLDLIYSNVITPKTLENLLTSTKYISYLSCFIQMFFFIFLGTTECLLLSSMAYDRYVAICNPLHYPVLMSKRLCCSLIFGCYLKGFLDSIINVLCMSRLHFCDSNVIHHFFCDTSPILALSCTDTQDIEIMVFIFAGSTLMVSVITICVSYLSILSTVLKITSTSGKQKAFSTCASHLLGVTIFYGTTIFTYLKPHKSYALGKDQVASVFYTIVIPMLNPLIYSLRNKEVKNALIRVLQKTISHLFLNSLKQLNTMDGRNSTNVSHFILMGLTDSEEIQLVLFVLFLLIYLTSVLGNAGMIVIIRLDLQLHTPMYFFLSHLSFLDLIYSNVITPKTLENLLTSTKYISYLSCFTQMYFFTFLGSTECFLLSSMAYDRYVAICNPLHYPVLMSKGLCCSLTFGSYFLGFINSIINALCMSRLHFCDSNVIHHFFCDTSPILALSCTDTQDIEIIIFIFAGSTLMVSVITICVSYLSILSTVLKITSTSGKQKAFSTCSSHLLGVTIFYGTMIFTYLKPRKSYALGKDQVASVFYAIVIPMLNPLIYSLRNKEVKHALIRVMQKTEGFRLLK</sequence>
<comment type="subcellular location">
    <subcellularLocation>
        <location evidence="2">Membrane</location>
        <topology evidence="2">Multi-pass membrane protein</topology>
    </subcellularLocation>
</comment>
<evidence type="ECO:0000256" key="5">
    <source>
        <dbReference type="ARBA" id="ARBA00023040"/>
    </source>
</evidence>
<dbReference type="PRINTS" id="PR00245">
    <property type="entry name" value="OLFACTORYR"/>
</dbReference>
<evidence type="ECO:0000256" key="1">
    <source>
        <dbReference type="ARBA" id="ARBA00003929"/>
    </source>
</evidence>
<feature type="transmembrane region" description="Helical" evidence="11">
    <location>
        <begin position="366"/>
        <end position="384"/>
    </location>
</feature>
<feature type="domain" description="G-protein coupled receptors family 1 profile" evidence="12">
    <location>
        <begin position="347"/>
        <end position="596"/>
    </location>
</feature>
<dbReference type="InterPro" id="IPR000725">
    <property type="entry name" value="Olfact_rcpt"/>
</dbReference>
<evidence type="ECO:0000256" key="3">
    <source>
        <dbReference type="ARBA" id="ARBA00022692"/>
    </source>
</evidence>
<protein>
    <recommendedName>
        <fullName evidence="12">G-protein coupled receptors family 1 profile domain-containing protein</fullName>
    </recommendedName>
</protein>
<feature type="transmembrane region" description="Helical" evidence="11">
    <location>
        <begin position="7"/>
        <end position="26"/>
    </location>
</feature>
<feature type="transmembrane region" description="Helical" evidence="11">
    <location>
        <begin position="631"/>
        <end position="655"/>
    </location>
</feature>
<dbReference type="CDD" id="cd15411">
    <property type="entry name" value="7tmA_OR8H-like"/>
    <property type="match status" value="2"/>
</dbReference>
<keyword evidence="6 11" id="KW-0472">Membrane</keyword>
<evidence type="ECO:0000256" key="8">
    <source>
        <dbReference type="ARBA" id="ARBA00023224"/>
    </source>
</evidence>